<accession>A0A645HBV1</accession>
<dbReference type="EMBL" id="VSSQ01090185">
    <property type="protein sequence ID" value="MPN36190.1"/>
    <property type="molecule type" value="Genomic_DNA"/>
</dbReference>
<reference evidence="1" key="1">
    <citation type="submission" date="2019-08" db="EMBL/GenBank/DDBJ databases">
        <authorList>
            <person name="Kucharzyk K."/>
            <person name="Murdoch R.W."/>
            <person name="Higgins S."/>
            <person name="Loffler F."/>
        </authorList>
    </citation>
    <scope>NUCLEOTIDE SEQUENCE</scope>
</reference>
<dbReference type="AlphaFoldDB" id="A0A645HBV1"/>
<name>A0A645HBV1_9ZZZZ</name>
<comment type="caution">
    <text evidence="1">The sequence shown here is derived from an EMBL/GenBank/DDBJ whole genome shotgun (WGS) entry which is preliminary data.</text>
</comment>
<gene>
    <name evidence="1" type="ORF">SDC9_183698</name>
</gene>
<evidence type="ECO:0000313" key="1">
    <source>
        <dbReference type="EMBL" id="MPN36190.1"/>
    </source>
</evidence>
<sequence>MVGNRDGAMPHRGCEFEDFFRIAQPVHCGHAGMQVKLHALLRRRVATHLLLPFDNRRGRNHKVLIKAGIADFALDDHRRLFFHQLGPLGYVFVRQNFNGT</sequence>
<protein>
    <submittedName>
        <fullName evidence="1">Uncharacterized protein</fullName>
    </submittedName>
</protein>
<organism evidence="1">
    <name type="scientific">bioreactor metagenome</name>
    <dbReference type="NCBI Taxonomy" id="1076179"/>
    <lineage>
        <taxon>unclassified sequences</taxon>
        <taxon>metagenomes</taxon>
        <taxon>ecological metagenomes</taxon>
    </lineage>
</organism>
<proteinExistence type="predicted"/>